<dbReference type="AlphaFoldDB" id="A0A318JRR7"/>
<proteinExistence type="predicted"/>
<evidence type="ECO:0000313" key="2">
    <source>
        <dbReference type="EMBL" id="PXX52283.1"/>
    </source>
</evidence>
<evidence type="ECO:0000313" key="3">
    <source>
        <dbReference type="Proteomes" id="UP000247569"/>
    </source>
</evidence>
<accession>A0A318JRR7</accession>
<protein>
    <submittedName>
        <fullName evidence="2">Uncharacterized protein</fullName>
    </submittedName>
</protein>
<comment type="caution">
    <text evidence="2">The sequence shown here is derived from an EMBL/GenBank/DDBJ whole genome shotgun (WGS) entry which is preliminary data.</text>
</comment>
<gene>
    <name evidence="2" type="ORF">DFR70_13315</name>
</gene>
<organism evidence="2 3">
    <name type="scientific">Nocardia tenerifensis</name>
    <dbReference type="NCBI Taxonomy" id="228006"/>
    <lineage>
        <taxon>Bacteria</taxon>
        <taxon>Bacillati</taxon>
        <taxon>Actinomycetota</taxon>
        <taxon>Actinomycetes</taxon>
        <taxon>Mycobacteriales</taxon>
        <taxon>Nocardiaceae</taxon>
        <taxon>Nocardia</taxon>
    </lineage>
</organism>
<reference evidence="2 3" key="1">
    <citation type="submission" date="2018-05" db="EMBL/GenBank/DDBJ databases">
        <title>Genomic Encyclopedia of Type Strains, Phase IV (KMG-IV): sequencing the most valuable type-strain genomes for metagenomic binning, comparative biology and taxonomic classification.</title>
        <authorList>
            <person name="Goeker M."/>
        </authorList>
    </citation>
    <scope>NUCLEOTIDE SEQUENCE [LARGE SCALE GENOMIC DNA]</scope>
    <source>
        <strain evidence="2 3">DSM 44704</strain>
    </source>
</reference>
<sequence>MRRKAGRDLAEAKGRKRARDAAYAWAAAEQRAVIRLHELIGEFQGALHRGTAPEVIAQFVAEACQRYDIDPGGVPEQIRATVGLPGAPAEPQPVPQPGPELDDSAGI</sequence>
<feature type="region of interest" description="Disordered" evidence="1">
    <location>
        <begin position="83"/>
        <end position="107"/>
    </location>
</feature>
<name>A0A318JRR7_9NOCA</name>
<feature type="compositionally biased region" description="Pro residues" evidence="1">
    <location>
        <begin position="88"/>
        <end position="98"/>
    </location>
</feature>
<keyword evidence="3" id="KW-1185">Reference proteome</keyword>
<dbReference type="EMBL" id="QJKF01000033">
    <property type="protein sequence ID" value="PXX52283.1"/>
    <property type="molecule type" value="Genomic_DNA"/>
</dbReference>
<evidence type="ECO:0000256" key="1">
    <source>
        <dbReference type="SAM" id="MobiDB-lite"/>
    </source>
</evidence>
<dbReference type="Proteomes" id="UP000247569">
    <property type="component" value="Unassembled WGS sequence"/>
</dbReference>